<dbReference type="AlphaFoldDB" id="A0A397J9E3"/>
<dbReference type="EMBL" id="PQFF01000070">
    <property type="protein sequence ID" value="RHZ84975.1"/>
    <property type="molecule type" value="Genomic_DNA"/>
</dbReference>
<evidence type="ECO:0000313" key="1">
    <source>
        <dbReference type="EMBL" id="RHZ84975.1"/>
    </source>
</evidence>
<organism evidence="1 2">
    <name type="scientific">Diversispora epigaea</name>
    <dbReference type="NCBI Taxonomy" id="1348612"/>
    <lineage>
        <taxon>Eukaryota</taxon>
        <taxon>Fungi</taxon>
        <taxon>Fungi incertae sedis</taxon>
        <taxon>Mucoromycota</taxon>
        <taxon>Glomeromycotina</taxon>
        <taxon>Glomeromycetes</taxon>
        <taxon>Diversisporales</taxon>
        <taxon>Diversisporaceae</taxon>
        <taxon>Diversispora</taxon>
    </lineage>
</organism>
<protein>
    <submittedName>
        <fullName evidence="1">Uncharacterized protein</fullName>
    </submittedName>
</protein>
<dbReference type="Proteomes" id="UP000266861">
    <property type="component" value="Unassembled WGS sequence"/>
</dbReference>
<gene>
    <name evidence="1" type="ORF">Glove_74g260</name>
</gene>
<accession>A0A397J9E3</accession>
<name>A0A397J9E3_9GLOM</name>
<sequence length="90" mass="10461">MWIEIGYYQLRPREYFRNCYKDSTENFTNKVIEESIKPEHASANSSNVRDSNNIFSSNQINNNITSPLDSLIGLFENLIDDILKTRVSIN</sequence>
<reference evidence="1 2" key="1">
    <citation type="submission" date="2018-08" db="EMBL/GenBank/DDBJ databases">
        <title>Genome and evolution of the arbuscular mycorrhizal fungus Diversispora epigaea (formerly Glomus versiforme) and its bacterial endosymbionts.</title>
        <authorList>
            <person name="Sun X."/>
            <person name="Fei Z."/>
            <person name="Harrison M."/>
        </authorList>
    </citation>
    <scope>NUCLEOTIDE SEQUENCE [LARGE SCALE GENOMIC DNA]</scope>
    <source>
        <strain evidence="1 2">IT104</strain>
    </source>
</reference>
<keyword evidence="2" id="KW-1185">Reference proteome</keyword>
<evidence type="ECO:0000313" key="2">
    <source>
        <dbReference type="Proteomes" id="UP000266861"/>
    </source>
</evidence>
<comment type="caution">
    <text evidence="1">The sequence shown here is derived from an EMBL/GenBank/DDBJ whole genome shotgun (WGS) entry which is preliminary data.</text>
</comment>
<proteinExistence type="predicted"/>